<dbReference type="Proteomes" id="UP000595437">
    <property type="component" value="Chromosome 19"/>
</dbReference>
<reference evidence="3" key="1">
    <citation type="submission" date="2021-01" db="EMBL/GenBank/DDBJ databases">
        <title>Caligus Genome Assembly.</title>
        <authorList>
            <person name="Gallardo-Escarate C."/>
        </authorList>
    </citation>
    <scope>NUCLEOTIDE SEQUENCE [LARGE SCALE GENOMIC DNA]</scope>
</reference>
<proteinExistence type="predicted"/>
<name>A0A7T8GMI6_CALRO</name>
<reference evidence="2" key="2">
    <citation type="journal article" name="Sci. Data">
        <title>Chromosome-scale genome assembly of the sea louse Caligus rogercresseyi by SMRT sequencing and Hi-C analysis.</title>
        <authorList>
            <person name="Gallardo-Escarate C."/>
            <person name="Valenzuela-Munoz V."/>
            <person name="Nunez-Acuna G."/>
            <person name="Valenzuela-Miranda D."/>
            <person name="Goncalves A.T."/>
            <person name="Escobar-Sepulveda H."/>
            <person name="Liachko I."/>
            <person name="Nelson B."/>
            <person name="Roberts S."/>
            <person name="Warren W."/>
        </authorList>
    </citation>
    <scope>NUCLEOTIDE SEQUENCE</scope>
    <source>
        <tissue evidence="2">Whole tissue</tissue>
    </source>
</reference>
<evidence type="ECO:0000313" key="2">
    <source>
        <dbReference type="EMBL" id="QQP32909.1"/>
    </source>
</evidence>
<evidence type="ECO:0000313" key="1">
    <source>
        <dbReference type="EMBL" id="QQP32297.1"/>
    </source>
</evidence>
<dbReference type="EMBL" id="CP045909">
    <property type="protein sequence ID" value="QQP32297.1"/>
    <property type="molecule type" value="Genomic_DNA"/>
</dbReference>
<dbReference type="AlphaFoldDB" id="A0A7T8GMI6"/>
<gene>
    <name evidence="2" type="ORF">FKW44_024099</name>
    <name evidence="1" type="ORF">FKW44_024554</name>
</gene>
<keyword evidence="3" id="KW-1185">Reference proteome</keyword>
<dbReference type="EMBL" id="CP045908">
    <property type="protein sequence ID" value="QQP32909.1"/>
    <property type="molecule type" value="Genomic_DNA"/>
</dbReference>
<evidence type="ECO:0000313" key="3">
    <source>
        <dbReference type="Proteomes" id="UP000595437"/>
    </source>
</evidence>
<protein>
    <submittedName>
        <fullName evidence="2">Uncharacterized protein</fullName>
    </submittedName>
</protein>
<dbReference type="Proteomes" id="UP000595437">
    <property type="component" value="Chromosome 20"/>
</dbReference>
<feature type="non-terminal residue" evidence="2">
    <location>
        <position position="1"/>
    </location>
</feature>
<organism evidence="2 3">
    <name type="scientific">Caligus rogercresseyi</name>
    <name type="common">Sea louse</name>
    <dbReference type="NCBI Taxonomy" id="217165"/>
    <lineage>
        <taxon>Eukaryota</taxon>
        <taxon>Metazoa</taxon>
        <taxon>Ecdysozoa</taxon>
        <taxon>Arthropoda</taxon>
        <taxon>Crustacea</taxon>
        <taxon>Multicrustacea</taxon>
        <taxon>Hexanauplia</taxon>
        <taxon>Copepoda</taxon>
        <taxon>Siphonostomatoida</taxon>
        <taxon>Caligidae</taxon>
        <taxon>Caligus</taxon>
    </lineage>
</organism>
<accession>A0A7T8GMI6</accession>
<sequence>DGTQVPLQFLNELIVIFKALNRVHNFGTLRLSDSRFTCQILWLIYVKDACATHYNFKVIFHVRCHVHGGY</sequence>